<dbReference type="InParanoid" id="A0A2P5AT37"/>
<dbReference type="FunCoup" id="A0A2P5AT37">
    <property type="interactions" value="144"/>
</dbReference>
<gene>
    <name evidence="1" type="ORF">TorRG33x02_341990</name>
</gene>
<evidence type="ECO:0000313" key="1">
    <source>
        <dbReference type="EMBL" id="PON39703.1"/>
    </source>
</evidence>
<keyword evidence="1" id="KW-0812">Transmembrane</keyword>
<name>A0A2P5AT37_TREOI</name>
<dbReference type="AlphaFoldDB" id="A0A2P5AT37"/>
<dbReference type="PANTHER" id="PTHR37216:SF1">
    <property type="entry name" value="EXPRESSED PROTEIN"/>
    <property type="match status" value="1"/>
</dbReference>
<dbReference type="Proteomes" id="UP000237000">
    <property type="component" value="Unassembled WGS sequence"/>
</dbReference>
<dbReference type="STRING" id="63057.A0A2P5AT37"/>
<dbReference type="EMBL" id="JXTC01000709">
    <property type="protein sequence ID" value="PON39703.1"/>
    <property type="molecule type" value="Genomic_DNA"/>
</dbReference>
<dbReference type="OrthoDB" id="785636at2759"/>
<dbReference type="PANTHER" id="PTHR37216">
    <property type="entry name" value="EXPRESSED PROTEIN"/>
    <property type="match status" value="1"/>
</dbReference>
<organism evidence="1 2">
    <name type="scientific">Trema orientale</name>
    <name type="common">Charcoal tree</name>
    <name type="synonym">Celtis orientalis</name>
    <dbReference type="NCBI Taxonomy" id="63057"/>
    <lineage>
        <taxon>Eukaryota</taxon>
        <taxon>Viridiplantae</taxon>
        <taxon>Streptophyta</taxon>
        <taxon>Embryophyta</taxon>
        <taxon>Tracheophyta</taxon>
        <taxon>Spermatophyta</taxon>
        <taxon>Magnoliopsida</taxon>
        <taxon>eudicotyledons</taxon>
        <taxon>Gunneridae</taxon>
        <taxon>Pentapetalae</taxon>
        <taxon>rosids</taxon>
        <taxon>fabids</taxon>
        <taxon>Rosales</taxon>
        <taxon>Cannabaceae</taxon>
        <taxon>Trema</taxon>
    </lineage>
</organism>
<keyword evidence="2" id="KW-1185">Reference proteome</keyword>
<reference evidence="2" key="1">
    <citation type="submission" date="2016-06" db="EMBL/GenBank/DDBJ databases">
        <title>Parallel loss of symbiosis genes in relatives of nitrogen-fixing non-legume Parasponia.</title>
        <authorList>
            <person name="Van Velzen R."/>
            <person name="Holmer R."/>
            <person name="Bu F."/>
            <person name="Rutten L."/>
            <person name="Van Zeijl A."/>
            <person name="Liu W."/>
            <person name="Santuari L."/>
            <person name="Cao Q."/>
            <person name="Sharma T."/>
            <person name="Shen D."/>
            <person name="Roswanjaya Y."/>
            <person name="Wardhani T."/>
            <person name="Kalhor M.S."/>
            <person name="Jansen J."/>
            <person name="Van den Hoogen J."/>
            <person name="Gungor B."/>
            <person name="Hartog M."/>
            <person name="Hontelez J."/>
            <person name="Verver J."/>
            <person name="Yang W.-C."/>
            <person name="Schijlen E."/>
            <person name="Repin R."/>
            <person name="Schilthuizen M."/>
            <person name="Schranz E."/>
            <person name="Heidstra R."/>
            <person name="Miyata K."/>
            <person name="Fedorova E."/>
            <person name="Kohlen W."/>
            <person name="Bisseling T."/>
            <person name="Smit S."/>
            <person name="Geurts R."/>
        </authorList>
    </citation>
    <scope>NUCLEOTIDE SEQUENCE [LARGE SCALE GENOMIC DNA]</scope>
    <source>
        <strain evidence="2">cv. RG33-2</strain>
    </source>
</reference>
<keyword evidence="1" id="KW-0472">Membrane</keyword>
<dbReference type="Pfam" id="PF25284">
    <property type="entry name" value="DUF7874"/>
    <property type="match status" value="1"/>
</dbReference>
<proteinExistence type="predicted"/>
<dbReference type="InterPro" id="IPR057196">
    <property type="entry name" value="DUF7874"/>
</dbReference>
<accession>A0A2P5AT37</accession>
<sequence length="162" mass="18505">MGQSLKKLAPGEEKKIKEIESIAEDVYKEHLENLTADTPKYSVFYRAICETVEKINVRFGNTQFRIPSAKEVEDIYHKYHNSKKDQPVTNEEFKKILKEIMEKSPGFTGFGGAKDTLIYVFGVPITTWFIKQQLIPRSISDDYFIPGVTSATVLLLAKLNKL</sequence>
<comment type="caution">
    <text evidence="1">The sequence shown here is derived from an EMBL/GenBank/DDBJ whole genome shotgun (WGS) entry which is preliminary data.</text>
</comment>
<protein>
    <submittedName>
        <fullName evidence="1">Transmembrane protein</fullName>
    </submittedName>
</protein>
<evidence type="ECO:0000313" key="2">
    <source>
        <dbReference type="Proteomes" id="UP000237000"/>
    </source>
</evidence>